<dbReference type="EMBL" id="JBHTLS010000134">
    <property type="protein sequence ID" value="MFD1106946.1"/>
    <property type="molecule type" value="Genomic_DNA"/>
</dbReference>
<evidence type="ECO:0000313" key="2">
    <source>
        <dbReference type="Proteomes" id="UP001597203"/>
    </source>
</evidence>
<reference evidence="2" key="1">
    <citation type="journal article" date="2019" name="Int. J. Syst. Evol. Microbiol.">
        <title>The Global Catalogue of Microorganisms (GCM) 10K type strain sequencing project: providing services to taxonomists for standard genome sequencing and annotation.</title>
        <authorList>
            <consortium name="The Broad Institute Genomics Platform"/>
            <consortium name="The Broad Institute Genome Sequencing Center for Infectious Disease"/>
            <person name="Wu L."/>
            <person name="Ma J."/>
        </authorList>
    </citation>
    <scope>NUCLEOTIDE SEQUENCE [LARGE SCALE GENOMIC DNA]</scope>
    <source>
        <strain evidence="2">CCUG 54329</strain>
    </source>
</reference>
<dbReference type="Proteomes" id="UP001597203">
    <property type="component" value="Unassembled WGS sequence"/>
</dbReference>
<accession>A0ABW3P2N5</accession>
<sequence length="55" mass="6525">MWKAINLRRPLRKWPAVEPQPPDVRPTIDNPFADLMEKLDRIPYQRRRRTALSGG</sequence>
<name>A0ABW3P2N5_9SPHN</name>
<gene>
    <name evidence="1" type="ORF">ACFQ24_18940</name>
</gene>
<comment type="caution">
    <text evidence="1">The sequence shown here is derived from an EMBL/GenBank/DDBJ whole genome shotgun (WGS) entry which is preliminary data.</text>
</comment>
<organism evidence="1 2">
    <name type="scientific">Sphingobium olei</name>
    <dbReference type="NCBI Taxonomy" id="420955"/>
    <lineage>
        <taxon>Bacteria</taxon>
        <taxon>Pseudomonadati</taxon>
        <taxon>Pseudomonadota</taxon>
        <taxon>Alphaproteobacteria</taxon>
        <taxon>Sphingomonadales</taxon>
        <taxon>Sphingomonadaceae</taxon>
        <taxon>Sphingobium</taxon>
    </lineage>
</organism>
<proteinExistence type="predicted"/>
<protein>
    <submittedName>
        <fullName evidence="1">Uncharacterized protein</fullName>
    </submittedName>
</protein>
<evidence type="ECO:0000313" key="1">
    <source>
        <dbReference type="EMBL" id="MFD1106946.1"/>
    </source>
</evidence>
<dbReference type="RefSeq" id="WP_380914066.1">
    <property type="nucleotide sequence ID" value="NZ_JBHTLS010000134.1"/>
</dbReference>
<keyword evidence="2" id="KW-1185">Reference proteome</keyword>